<dbReference type="PANTHER" id="PTHR34478:SF1">
    <property type="entry name" value="PROTEIN LEMA"/>
    <property type="match status" value="1"/>
</dbReference>
<accession>A0A133S565</accession>
<feature type="transmembrane region" description="Helical" evidence="7">
    <location>
        <begin position="45"/>
        <end position="78"/>
    </location>
</feature>
<keyword evidence="4 7" id="KW-1133">Transmembrane helix</keyword>
<evidence type="ECO:0000256" key="1">
    <source>
        <dbReference type="ARBA" id="ARBA00004167"/>
    </source>
</evidence>
<evidence type="ECO:0000256" key="4">
    <source>
        <dbReference type="ARBA" id="ARBA00022989"/>
    </source>
</evidence>
<reference evidence="8 9" key="1">
    <citation type="submission" date="2016-01" db="EMBL/GenBank/DDBJ databases">
        <authorList>
            <person name="Oliw E.H."/>
        </authorList>
    </citation>
    <scope>NUCLEOTIDE SEQUENCE [LARGE SCALE GENOMIC DNA]</scope>
    <source>
        <strain evidence="8 9">CMW7756B</strain>
    </source>
</reference>
<name>A0A133S565_9FIRM</name>
<comment type="similarity">
    <text evidence="2">Belongs to the LemA family.</text>
</comment>
<dbReference type="InterPro" id="IPR007156">
    <property type="entry name" value="MamQ_LemA"/>
</dbReference>
<dbReference type="Proteomes" id="UP000070226">
    <property type="component" value="Unassembled WGS sequence"/>
</dbReference>
<evidence type="ECO:0000256" key="3">
    <source>
        <dbReference type="ARBA" id="ARBA00022692"/>
    </source>
</evidence>
<dbReference type="EMBL" id="LRQT01000021">
    <property type="protein sequence ID" value="KXA64674.1"/>
    <property type="molecule type" value="Genomic_DNA"/>
</dbReference>
<dbReference type="STRING" id="39777.B7L28_07415"/>
<proteinExistence type="inferred from homology"/>
<dbReference type="PATRIC" id="fig|39777.7.peg.884"/>
<evidence type="ECO:0000256" key="7">
    <source>
        <dbReference type="SAM" id="Phobius"/>
    </source>
</evidence>
<evidence type="ECO:0000256" key="2">
    <source>
        <dbReference type="ARBA" id="ARBA00008854"/>
    </source>
</evidence>
<feature type="coiled-coil region" evidence="6">
    <location>
        <begin position="80"/>
        <end position="107"/>
    </location>
</feature>
<dbReference type="SUPFAM" id="SSF140478">
    <property type="entry name" value="LemA-like"/>
    <property type="match status" value="1"/>
</dbReference>
<dbReference type="GO" id="GO:0016020">
    <property type="term" value="C:membrane"/>
    <property type="evidence" value="ECO:0007669"/>
    <property type="project" value="UniProtKB-SubCell"/>
</dbReference>
<dbReference type="InterPro" id="IPR023353">
    <property type="entry name" value="LemA-like_dom_sf"/>
</dbReference>
<dbReference type="AlphaFoldDB" id="A0A133S565"/>
<dbReference type="Gene3D" id="1.20.1440.20">
    <property type="entry name" value="LemA-like domain"/>
    <property type="match status" value="1"/>
</dbReference>
<comment type="subcellular location">
    <subcellularLocation>
        <location evidence="1">Membrane</location>
        <topology evidence="1">Single-pass membrane protein</topology>
    </subcellularLocation>
</comment>
<sequence>MEVSKMANQLDEMNPEIMAEGRDVHVIAKVIPVETSGFEKLIPTILMAIGVIAIVLGIVIDKYLISAIGVVVLVYPWWRLKQISSEFNMMEQRIQNAASEIDNYMEQRVVILSNAVKLVEKSIEVDKDILVDIAKYRSGNFSEESRSDVNAQLNKATRALNVAIENYPELQSQDTIRDAMQQNSYLQKEITAARTLYNDAVNTWNREIFDFPFKKIVAAKEGRTTRIPFIADQETKEKAKGVFF</sequence>
<evidence type="ECO:0000256" key="6">
    <source>
        <dbReference type="SAM" id="Coils"/>
    </source>
</evidence>
<evidence type="ECO:0000256" key="5">
    <source>
        <dbReference type="ARBA" id="ARBA00023136"/>
    </source>
</evidence>
<evidence type="ECO:0000313" key="9">
    <source>
        <dbReference type="Proteomes" id="UP000070226"/>
    </source>
</evidence>
<keyword evidence="3 7" id="KW-0812">Transmembrane</keyword>
<keyword evidence="5 7" id="KW-0472">Membrane</keyword>
<protein>
    <submittedName>
        <fullName evidence="8">LemA family protein</fullName>
    </submittedName>
</protein>
<organism evidence="8">
    <name type="scientific">Veillonella atypica</name>
    <dbReference type="NCBI Taxonomy" id="39777"/>
    <lineage>
        <taxon>Bacteria</taxon>
        <taxon>Bacillati</taxon>
        <taxon>Bacillota</taxon>
        <taxon>Negativicutes</taxon>
        <taxon>Veillonellales</taxon>
        <taxon>Veillonellaceae</taxon>
        <taxon>Veillonella</taxon>
    </lineage>
</organism>
<dbReference type="Pfam" id="PF04011">
    <property type="entry name" value="LemA"/>
    <property type="match status" value="1"/>
</dbReference>
<gene>
    <name evidence="8" type="ORF">HMPREF3233_00900</name>
</gene>
<keyword evidence="6" id="KW-0175">Coiled coil</keyword>
<comment type="caution">
    <text evidence="8">The sequence shown here is derived from an EMBL/GenBank/DDBJ whole genome shotgun (WGS) entry which is preliminary data.</text>
</comment>
<evidence type="ECO:0000313" key="8">
    <source>
        <dbReference type="EMBL" id="KXA64674.1"/>
    </source>
</evidence>
<dbReference type="PANTHER" id="PTHR34478">
    <property type="entry name" value="PROTEIN LEMA"/>
    <property type="match status" value="1"/>
</dbReference>